<dbReference type="InterPro" id="IPR002123">
    <property type="entry name" value="Plipid/glycerol_acylTrfase"/>
</dbReference>
<protein>
    <submittedName>
        <fullName evidence="3">Acyl-CoA:lysophosphatidylglycerol acyltransferase 1</fullName>
    </submittedName>
</protein>
<feature type="domain" description="Phospholipid/glycerol acyltransferase" evidence="2">
    <location>
        <begin position="85"/>
        <end position="204"/>
    </location>
</feature>
<name>A0A177AXW0_9BILA</name>
<comment type="caution">
    <text evidence="3">The sequence shown here is derived from an EMBL/GenBank/DDBJ whole genome shotgun (WGS) entry which is preliminary data.</text>
</comment>
<feature type="transmembrane region" description="Helical" evidence="1">
    <location>
        <begin position="51"/>
        <end position="70"/>
    </location>
</feature>
<dbReference type="Pfam" id="PF01553">
    <property type="entry name" value="Acyltransferase"/>
    <property type="match status" value="1"/>
</dbReference>
<keyword evidence="3" id="KW-0808">Transferase</keyword>
<dbReference type="GO" id="GO:0036149">
    <property type="term" value="P:phosphatidylinositol acyl-chain remodeling"/>
    <property type="evidence" value="ECO:0007669"/>
    <property type="project" value="TreeGrafter"/>
</dbReference>
<dbReference type="PANTHER" id="PTHR10983">
    <property type="entry name" value="1-ACYLGLYCEROL-3-PHOSPHATE ACYLTRANSFERASE-RELATED"/>
    <property type="match status" value="1"/>
</dbReference>
<evidence type="ECO:0000259" key="2">
    <source>
        <dbReference type="SMART" id="SM00563"/>
    </source>
</evidence>
<dbReference type="CDD" id="cd07990">
    <property type="entry name" value="LPLAT_LCLAT1-like"/>
    <property type="match status" value="1"/>
</dbReference>
<keyword evidence="4" id="KW-1185">Reference proteome</keyword>
<keyword evidence="3" id="KW-0012">Acyltransferase</keyword>
<proteinExistence type="predicted"/>
<evidence type="ECO:0000256" key="1">
    <source>
        <dbReference type="SAM" id="Phobius"/>
    </source>
</evidence>
<keyword evidence="1" id="KW-0812">Transmembrane</keyword>
<reference evidence="3 4" key="1">
    <citation type="submission" date="2016-04" db="EMBL/GenBank/DDBJ databases">
        <title>The genome of Intoshia linei affirms orthonectids as highly simplified spiralians.</title>
        <authorList>
            <person name="Mikhailov K.V."/>
            <person name="Slusarev G.S."/>
            <person name="Nikitin M.A."/>
            <person name="Logacheva M.D."/>
            <person name="Penin A."/>
            <person name="Aleoshin V."/>
            <person name="Panchin Y.V."/>
        </authorList>
    </citation>
    <scope>NUCLEOTIDE SEQUENCE [LARGE SCALE GENOMIC DNA]</scope>
    <source>
        <strain evidence="3">Intl2013</strain>
        <tissue evidence="3">Whole animal</tissue>
    </source>
</reference>
<evidence type="ECO:0000313" key="4">
    <source>
        <dbReference type="Proteomes" id="UP000078046"/>
    </source>
</evidence>
<evidence type="ECO:0000313" key="3">
    <source>
        <dbReference type="EMBL" id="OAF66835.1"/>
    </source>
</evidence>
<sequence>MHNVGMGAVRVILFTVACLICIPVHVLFISVFYIALGFINIEWFDKLESLLYNNLLFIVGTFVACGKYKVTIIGDDIETIRLEKTLILSNHQSTADVPLFMYIFTEHYRDISKQIMWIMEGLFKFVPFGWVSLWHSDHFLSKKDTIPNIEKHLIKSYRLDRKWYIVFPEGGFFYKHYESNKRYAFRNNLPVLENVILPRTGCLSGILKNEKIKWIVDLTVIYTPETPSFYDMISASKEGNIIIVVKKINIEDVQKSIDSEIFKTNISNLTNKMRKNLSINLSIAKK</sequence>
<keyword evidence="1" id="KW-0472">Membrane</keyword>
<dbReference type="PANTHER" id="PTHR10983:SF2">
    <property type="entry name" value="ACYL-COA:LYSOPHOSPHATIDYLGLYCEROL ACYLTRANSFERASE 1"/>
    <property type="match status" value="1"/>
</dbReference>
<dbReference type="GO" id="GO:0005783">
    <property type="term" value="C:endoplasmic reticulum"/>
    <property type="evidence" value="ECO:0007669"/>
    <property type="project" value="TreeGrafter"/>
</dbReference>
<organism evidence="3 4">
    <name type="scientific">Intoshia linei</name>
    <dbReference type="NCBI Taxonomy" id="1819745"/>
    <lineage>
        <taxon>Eukaryota</taxon>
        <taxon>Metazoa</taxon>
        <taxon>Spiralia</taxon>
        <taxon>Lophotrochozoa</taxon>
        <taxon>Mesozoa</taxon>
        <taxon>Orthonectida</taxon>
        <taxon>Rhopaluridae</taxon>
        <taxon>Intoshia</taxon>
    </lineage>
</organism>
<keyword evidence="1" id="KW-1133">Transmembrane helix</keyword>
<feature type="transmembrane region" description="Helical" evidence="1">
    <location>
        <begin position="12"/>
        <end position="39"/>
    </location>
</feature>
<gene>
    <name evidence="3" type="ORF">A3Q56_05454</name>
</gene>
<dbReference type="SUPFAM" id="SSF69593">
    <property type="entry name" value="Glycerol-3-phosphate (1)-acyltransferase"/>
    <property type="match status" value="1"/>
</dbReference>
<accession>A0A177AXW0</accession>
<dbReference type="Proteomes" id="UP000078046">
    <property type="component" value="Unassembled WGS sequence"/>
</dbReference>
<dbReference type="SMART" id="SM00563">
    <property type="entry name" value="PlsC"/>
    <property type="match status" value="1"/>
</dbReference>
<dbReference type="GO" id="GO:0016746">
    <property type="term" value="F:acyltransferase activity"/>
    <property type="evidence" value="ECO:0007669"/>
    <property type="project" value="UniProtKB-KW"/>
</dbReference>
<dbReference type="AlphaFoldDB" id="A0A177AXW0"/>
<dbReference type="EMBL" id="LWCA01000816">
    <property type="protein sequence ID" value="OAF66835.1"/>
    <property type="molecule type" value="Genomic_DNA"/>
</dbReference>
<dbReference type="OrthoDB" id="445357at2759"/>